<dbReference type="AlphaFoldDB" id="A0A0W4ZJI6"/>
<dbReference type="GO" id="GO:0005739">
    <property type="term" value="C:mitochondrion"/>
    <property type="evidence" value="ECO:0007669"/>
    <property type="project" value="EnsemblFungi"/>
</dbReference>
<dbReference type="Gene3D" id="3.40.50.300">
    <property type="entry name" value="P-loop containing nucleotide triphosphate hydrolases"/>
    <property type="match status" value="1"/>
</dbReference>
<dbReference type="Gene3D" id="1.10.20.140">
    <property type="match status" value="1"/>
</dbReference>
<evidence type="ECO:0000256" key="2">
    <source>
        <dbReference type="ARBA" id="ARBA00022679"/>
    </source>
</evidence>
<gene>
    <name evidence="5" type="ORF">T552_01786</name>
</gene>
<dbReference type="Pfam" id="PF01715">
    <property type="entry name" value="IPPT"/>
    <property type="match status" value="1"/>
</dbReference>
<proteinExistence type="inferred from homology"/>
<evidence type="ECO:0000313" key="6">
    <source>
        <dbReference type="Proteomes" id="UP000054454"/>
    </source>
</evidence>
<dbReference type="PANTHER" id="PTHR11088:SF89">
    <property type="entry name" value="TRNA DIMETHYLALLYLTRANSFERASE"/>
    <property type="match status" value="1"/>
</dbReference>
<dbReference type="GO" id="GO:0005524">
    <property type="term" value="F:ATP binding"/>
    <property type="evidence" value="ECO:0007669"/>
    <property type="project" value="UniProtKB-KW"/>
</dbReference>
<dbReference type="Gene3D" id="3.30.160.60">
    <property type="entry name" value="Classic Zinc Finger"/>
    <property type="match status" value="1"/>
</dbReference>
<keyword evidence="4" id="KW-0067">ATP-binding</keyword>
<evidence type="ECO:0000313" key="5">
    <source>
        <dbReference type="EMBL" id="KTW28527.1"/>
    </source>
</evidence>
<keyword evidence="2" id="KW-0808">Transferase</keyword>
<comment type="similarity">
    <text evidence="1">Belongs to the IPP transferase family.</text>
</comment>
<keyword evidence="6" id="KW-1185">Reference proteome</keyword>
<evidence type="ECO:0000256" key="3">
    <source>
        <dbReference type="ARBA" id="ARBA00022741"/>
    </source>
</evidence>
<dbReference type="GO" id="GO:0006400">
    <property type="term" value="P:tRNA modification"/>
    <property type="evidence" value="ECO:0007669"/>
    <property type="project" value="EnsemblFungi"/>
</dbReference>
<reference evidence="6" key="1">
    <citation type="journal article" date="2016" name="Nat. Commun.">
        <title>Genome analysis of three Pneumocystis species reveals adaptation mechanisms to life exclusively in mammalian hosts.</title>
        <authorList>
            <person name="Ma L."/>
            <person name="Chen Z."/>
            <person name="Huang D.W."/>
            <person name="Kutty G."/>
            <person name="Ishihara M."/>
            <person name="Wang H."/>
            <person name="Abouelleil A."/>
            <person name="Bishop L."/>
            <person name="Davey E."/>
            <person name="Deng R."/>
            <person name="Deng X."/>
            <person name="Fan L."/>
            <person name="Fantoni G."/>
            <person name="Fitzgerald M."/>
            <person name="Gogineni E."/>
            <person name="Goldberg J.M."/>
            <person name="Handley G."/>
            <person name="Hu X."/>
            <person name="Huber C."/>
            <person name="Jiao X."/>
            <person name="Jones K."/>
            <person name="Levin J.Z."/>
            <person name="Liu Y."/>
            <person name="Macdonald P."/>
            <person name="Melnikov A."/>
            <person name="Raley C."/>
            <person name="Sassi M."/>
            <person name="Sherman B.T."/>
            <person name="Song X."/>
            <person name="Sykes S."/>
            <person name="Tran B."/>
            <person name="Walsh L."/>
            <person name="Xia Y."/>
            <person name="Yang J."/>
            <person name="Young S."/>
            <person name="Zeng Q."/>
            <person name="Zheng X."/>
            <person name="Stephens R."/>
            <person name="Nusbaum C."/>
            <person name="Birren B.W."/>
            <person name="Azadi P."/>
            <person name="Lempicki R.A."/>
            <person name="Cuomo C.A."/>
            <person name="Kovacs J.A."/>
        </authorList>
    </citation>
    <scope>NUCLEOTIDE SEQUENCE [LARGE SCALE GENOMIC DNA]</scope>
    <source>
        <strain evidence="6">B80</strain>
    </source>
</reference>
<dbReference type="GO" id="GO:0052381">
    <property type="term" value="F:tRNA dimethylallyltransferase activity"/>
    <property type="evidence" value="ECO:0007669"/>
    <property type="project" value="EnsemblFungi"/>
</dbReference>
<accession>A0A0W4ZJI6</accession>
<dbReference type="OrthoDB" id="775260at2759"/>
<sequence length="418" mass="49316">MQIYEGLDILTNKQSLEEREDVKHHLLGYLKITEAYNVFQYEKEALCIIEGLHERKTLPIFIGGTNYYIQSVLFKNALLSKKKRVTGEEKEKIQGKEEEKRLEEKEEEEEKRKSMIKHLLNISTADLYRRLEEIDPLIAKRWHPNDRRKIQRCLEIYYETGCRPSDLYNEQRKDNDKREIPRFRTCIFWVYCDYKVLDEMLDKRVDKMCDLGLFDEINMMYDVWNTLDQQKIGLDVQKGIWQAIGFKEFLPYLQLPKNTEKQTRNTYLLNAIASMKLATRQYARKQVKWIRNKLYPLCKAAGMNIRFYLLDATDLSLWDNQIQNLAISLFSDFLQDKPGPDPLSLNTVAASLLSSKKILDYASQTDLWKHYTCNVCKTSSGAPFVAVGLPQWTIHLQGRRHKRIATKLKMNSSIMEDR</sequence>
<dbReference type="InterPro" id="IPR027417">
    <property type="entry name" value="P-loop_NTPase"/>
</dbReference>
<dbReference type="GO" id="GO:0005730">
    <property type="term" value="C:nucleolus"/>
    <property type="evidence" value="ECO:0007669"/>
    <property type="project" value="EnsemblFungi"/>
</dbReference>
<organism evidence="5 6">
    <name type="scientific">Pneumocystis carinii (strain B80)</name>
    <name type="common">Rat pneumocystis pneumonia agent</name>
    <name type="synonym">Pneumocystis carinii f. sp. carinii</name>
    <dbReference type="NCBI Taxonomy" id="1408658"/>
    <lineage>
        <taxon>Eukaryota</taxon>
        <taxon>Fungi</taxon>
        <taxon>Dikarya</taxon>
        <taxon>Ascomycota</taxon>
        <taxon>Taphrinomycotina</taxon>
        <taxon>Pneumocystomycetes</taxon>
        <taxon>Pneumocystaceae</taxon>
        <taxon>Pneumocystis</taxon>
    </lineage>
</organism>
<dbReference type="RefSeq" id="XP_018226070.1">
    <property type="nucleotide sequence ID" value="XM_018370353.1"/>
</dbReference>
<dbReference type="VEuPathDB" id="FungiDB:T552_01786"/>
<dbReference type="Proteomes" id="UP000054454">
    <property type="component" value="Unassembled WGS sequence"/>
</dbReference>
<evidence type="ECO:0000256" key="4">
    <source>
        <dbReference type="ARBA" id="ARBA00022840"/>
    </source>
</evidence>
<dbReference type="GO" id="GO:0005829">
    <property type="term" value="C:cytosol"/>
    <property type="evidence" value="ECO:0007669"/>
    <property type="project" value="EnsemblFungi"/>
</dbReference>
<name>A0A0W4ZJI6_PNEC8</name>
<dbReference type="PANTHER" id="PTHR11088">
    <property type="entry name" value="TRNA DIMETHYLALLYLTRANSFERASE"/>
    <property type="match status" value="1"/>
</dbReference>
<protein>
    <submittedName>
        <fullName evidence="5">tRNA dimethylallyltransferase</fullName>
    </submittedName>
</protein>
<comment type="caution">
    <text evidence="5">The sequence shown here is derived from an EMBL/GenBank/DDBJ whole genome shotgun (WGS) entry which is preliminary data.</text>
</comment>
<dbReference type="GO" id="GO:0000049">
    <property type="term" value="F:tRNA binding"/>
    <property type="evidence" value="ECO:0007669"/>
    <property type="project" value="EnsemblFungi"/>
</dbReference>
<dbReference type="InterPro" id="IPR039657">
    <property type="entry name" value="Dimethylallyltransferase"/>
</dbReference>
<keyword evidence="3" id="KW-0547">Nucleotide-binding</keyword>
<dbReference type="GeneID" id="28936556"/>
<evidence type="ECO:0000256" key="1">
    <source>
        <dbReference type="ARBA" id="ARBA00005842"/>
    </source>
</evidence>
<dbReference type="EMBL" id="LFVZ01000007">
    <property type="protein sequence ID" value="KTW28527.1"/>
    <property type="molecule type" value="Genomic_DNA"/>
</dbReference>